<dbReference type="AlphaFoldDB" id="A0A7W5BH85"/>
<gene>
    <name evidence="1" type="ORF">FHS03_005257</name>
</gene>
<evidence type="ECO:0000313" key="1">
    <source>
        <dbReference type="EMBL" id="MBB3122160.1"/>
    </source>
</evidence>
<keyword evidence="2" id="KW-1185">Reference proteome</keyword>
<reference evidence="1 2" key="1">
    <citation type="submission" date="2020-08" db="EMBL/GenBank/DDBJ databases">
        <title>Genomic Encyclopedia of Type Strains, Phase III (KMG-III): the genomes of soil and plant-associated and newly described type strains.</title>
        <authorList>
            <person name="Whitman W."/>
        </authorList>
    </citation>
    <scope>NUCLEOTIDE SEQUENCE [LARGE SCALE GENOMIC DNA]</scope>
    <source>
        <strain evidence="1 2">CECT 8897</strain>
    </source>
</reference>
<organism evidence="1 2">
    <name type="scientific">Pseudoduganella violacea</name>
    <dbReference type="NCBI Taxonomy" id="1715466"/>
    <lineage>
        <taxon>Bacteria</taxon>
        <taxon>Pseudomonadati</taxon>
        <taxon>Pseudomonadota</taxon>
        <taxon>Betaproteobacteria</taxon>
        <taxon>Burkholderiales</taxon>
        <taxon>Oxalobacteraceae</taxon>
        <taxon>Telluria group</taxon>
        <taxon>Pseudoduganella</taxon>
    </lineage>
</organism>
<evidence type="ECO:0000313" key="2">
    <source>
        <dbReference type="Proteomes" id="UP000541535"/>
    </source>
</evidence>
<dbReference type="RefSeq" id="WP_183443820.1">
    <property type="nucleotide sequence ID" value="NZ_JACHXD010000024.1"/>
</dbReference>
<dbReference type="EMBL" id="JACHXD010000024">
    <property type="protein sequence ID" value="MBB3122160.1"/>
    <property type="molecule type" value="Genomic_DNA"/>
</dbReference>
<sequence>MANRTLDIAQPEIWLILDGLERELTSAKDFCSGLAVLVGSEAPPSEELLAHFTSRRDRLASLIEKVREW</sequence>
<dbReference type="Proteomes" id="UP000541535">
    <property type="component" value="Unassembled WGS sequence"/>
</dbReference>
<accession>A0A7W5BH85</accession>
<name>A0A7W5BH85_9BURK</name>
<proteinExistence type="predicted"/>
<protein>
    <submittedName>
        <fullName evidence="1">Uncharacterized protein</fullName>
    </submittedName>
</protein>
<comment type="caution">
    <text evidence="1">The sequence shown here is derived from an EMBL/GenBank/DDBJ whole genome shotgun (WGS) entry which is preliminary data.</text>
</comment>